<evidence type="ECO:0000256" key="1">
    <source>
        <dbReference type="SAM" id="MobiDB-lite"/>
    </source>
</evidence>
<evidence type="ECO:0000313" key="4">
    <source>
        <dbReference type="Proteomes" id="UP000785679"/>
    </source>
</evidence>
<keyword evidence="2" id="KW-1133">Transmembrane helix</keyword>
<keyword evidence="4" id="KW-1185">Reference proteome</keyword>
<reference evidence="3" key="1">
    <citation type="submission" date="2019-06" db="EMBL/GenBank/DDBJ databases">
        <authorList>
            <person name="Zheng W."/>
        </authorList>
    </citation>
    <scope>NUCLEOTIDE SEQUENCE</scope>
    <source>
        <strain evidence="3">QDHG01</strain>
    </source>
</reference>
<dbReference type="AlphaFoldDB" id="A0A8J8P977"/>
<accession>A0A8J8P977</accession>
<protein>
    <submittedName>
        <fullName evidence="3">Uncharacterized protein</fullName>
    </submittedName>
</protein>
<comment type="caution">
    <text evidence="3">The sequence shown here is derived from an EMBL/GenBank/DDBJ whole genome shotgun (WGS) entry which is preliminary data.</text>
</comment>
<organism evidence="3 4">
    <name type="scientific">Halteria grandinella</name>
    <dbReference type="NCBI Taxonomy" id="5974"/>
    <lineage>
        <taxon>Eukaryota</taxon>
        <taxon>Sar</taxon>
        <taxon>Alveolata</taxon>
        <taxon>Ciliophora</taxon>
        <taxon>Intramacronucleata</taxon>
        <taxon>Spirotrichea</taxon>
        <taxon>Stichotrichia</taxon>
        <taxon>Sporadotrichida</taxon>
        <taxon>Halteriidae</taxon>
        <taxon>Halteria</taxon>
    </lineage>
</organism>
<sequence>MTRISSLSLQTHLEMRSARHRFVGLTTPTLTASIRKKRPSSSTSSPRSIGSSIMQFQRWRQFTIQSGQLIVMVDNDELESTKKRTRDGPEFKSREGYAPVSGKKKRVNKVKPAKEFKTEEIKVEKEAVASEQVPKYIQEPLTNEQLARKWDQISISAYRIIQNDNDGKQEADGITEFTSPTDVYPIRIELNKRQLLKMKIIRFFVFICCFYFIVPFDLYIHQHYRRIWLFETDFYQETVSFAEYDYSTPASDYNFTFQLTNCKVYLEERAQQGGSNSPPLAIEGTEANAITSMKLDLEFGFPWGTDFEFDGSRLRIDSGANEMCSVKLFMNTKDIIPKLIFNMTGAQDNIMFQDNTNKYTSLQLLGGLEIFGEKAFITLADHTISNLSVSLQYGIVILEDIVCPTRFINLTEGIYNDVLPSNTEEFTIQADQPEGNICLRGPLTQSLSNGTCEVIEKGYNDTSYQVSGMYSCSVGAKVCKSEGACSGDNETNSIKAYVRDGQIQISIREERESLEYTKIAKNFAQSVNLTLNSYKKLNDSTKGYFAEPDISSISKFQLIGASYRKTWLYTNKKVYFQAQYWPLIWASAGLLTPKMLSNKLLLIDNTCPTRTPQLTIDAQVSALIESMHPLSISADTAFSLGQSDFYRVQINSYGEAEYSQIKIGENPLLIGAFALSSVIALLLTGVALGAVS</sequence>
<feature type="transmembrane region" description="Helical" evidence="2">
    <location>
        <begin position="200"/>
        <end position="220"/>
    </location>
</feature>
<dbReference type="Proteomes" id="UP000785679">
    <property type="component" value="Unassembled WGS sequence"/>
</dbReference>
<name>A0A8J8P977_HALGN</name>
<proteinExistence type="predicted"/>
<feature type="compositionally biased region" description="Basic and acidic residues" evidence="1">
    <location>
        <begin position="80"/>
        <end position="95"/>
    </location>
</feature>
<feature type="region of interest" description="Disordered" evidence="1">
    <location>
        <begin position="80"/>
        <end position="103"/>
    </location>
</feature>
<evidence type="ECO:0000313" key="3">
    <source>
        <dbReference type="EMBL" id="TNV88224.1"/>
    </source>
</evidence>
<keyword evidence="2" id="KW-0812">Transmembrane</keyword>
<dbReference type="EMBL" id="RRYP01000022">
    <property type="protein sequence ID" value="TNV88224.1"/>
    <property type="molecule type" value="Genomic_DNA"/>
</dbReference>
<gene>
    <name evidence="3" type="ORF">FGO68_gene14499</name>
</gene>
<evidence type="ECO:0000256" key="2">
    <source>
        <dbReference type="SAM" id="Phobius"/>
    </source>
</evidence>
<feature type="transmembrane region" description="Helical" evidence="2">
    <location>
        <begin position="668"/>
        <end position="691"/>
    </location>
</feature>
<keyword evidence="2" id="KW-0472">Membrane</keyword>